<sequence length="151" mass="17141">MPRLWSAAAGLISRISSPPPLPCPEPAYLDFSVIPDHLPTWLQTPSLIAAKIKHGNNISTSNPRSDGWDDFQNKAFWVQRCTIMMSFYCARLLILQKCIEHDRCAIVGMTNAPLPIQMKKIDMVLDFLRELEEIPFVYHQIKGEPSNEYAA</sequence>
<proteinExistence type="predicted"/>
<dbReference type="Proteomes" id="UP001583186">
    <property type="component" value="Unassembled WGS sequence"/>
</dbReference>
<reference evidence="1 2" key="1">
    <citation type="journal article" date="2024" name="IMA Fungus">
        <title>IMA Genome - F19 : A genome assembly and annotation guide to empower mycologists, including annotated draft genome sequences of Ceratocystis pirilliformis, Diaporthe australafricana, Fusarium ophioides, Paecilomyces lecythidis, and Sporothrix stenoceras.</title>
        <authorList>
            <person name="Aylward J."/>
            <person name="Wilson A.M."/>
            <person name="Visagie C.M."/>
            <person name="Spraker J."/>
            <person name="Barnes I."/>
            <person name="Buitendag C."/>
            <person name="Ceriani C."/>
            <person name="Del Mar Angel L."/>
            <person name="du Plessis D."/>
            <person name="Fuchs T."/>
            <person name="Gasser K."/>
            <person name="Kramer D."/>
            <person name="Li W."/>
            <person name="Munsamy K."/>
            <person name="Piso A."/>
            <person name="Price J.L."/>
            <person name="Sonnekus B."/>
            <person name="Thomas C."/>
            <person name="van der Nest A."/>
            <person name="van Dijk A."/>
            <person name="van Heerden A."/>
            <person name="van Vuuren N."/>
            <person name="Yilmaz N."/>
            <person name="Duong T.A."/>
            <person name="van der Merwe N.A."/>
            <person name="Wingfield M.J."/>
            <person name="Wingfield B.D."/>
        </authorList>
    </citation>
    <scope>NUCLEOTIDE SEQUENCE [LARGE SCALE GENOMIC DNA]</scope>
    <source>
        <strain evidence="1 2">CMW 5346</strain>
    </source>
</reference>
<evidence type="ECO:0000313" key="1">
    <source>
        <dbReference type="EMBL" id="KAL1887229.1"/>
    </source>
</evidence>
<protein>
    <submittedName>
        <fullName evidence="1">Uncharacterized protein</fullName>
    </submittedName>
</protein>
<evidence type="ECO:0000313" key="2">
    <source>
        <dbReference type="Proteomes" id="UP001583186"/>
    </source>
</evidence>
<comment type="caution">
    <text evidence="1">The sequence shown here is derived from an EMBL/GenBank/DDBJ whole genome shotgun (WGS) entry which is preliminary data.</text>
</comment>
<gene>
    <name evidence="1" type="ORF">Sste5346_010346</name>
</gene>
<keyword evidence="2" id="KW-1185">Reference proteome</keyword>
<accession>A0ABR3YFY8</accession>
<organism evidence="1 2">
    <name type="scientific">Sporothrix stenoceras</name>
    <dbReference type="NCBI Taxonomy" id="5173"/>
    <lineage>
        <taxon>Eukaryota</taxon>
        <taxon>Fungi</taxon>
        <taxon>Dikarya</taxon>
        <taxon>Ascomycota</taxon>
        <taxon>Pezizomycotina</taxon>
        <taxon>Sordariomycetes</taxon>
        <taxon>Sordariomycetidae</taxon>
        <taxon>Ophiostomatales</taxon>
        <taxon>Ophiostomataceae</taxon>
        <taxon>Sporothrix</taxon>
    </lineage>
</organism>
<dbReference type="EMBL" id="JAWCUI010000134">
    <property type="protein sequence ID" value="KAL1887229.1"/>
    <property type="molecule type" value="Genomic_DNA"/>
</dbReference>
<name>A0ABR3YFY8_9PEZI</name>